<protein>
    <submittedName>
        <fullName evidence="1">Uncharacterized protein</fullName>
    </submittedName>
</protein>
<feature type="non-terminal residue" evidence="1">
    <location>
        <position position="1"/>
    </location>
</feature>
<keyword evidence="2" id="KW-1185">Reference proteome</keyword>
<reference evidence="1" key="1">
    <citation type="journal article" date="2020" name="New Phytol.">
        <title>Comparative genomics reveals dynamic genome evolution in host specialist ectomycorrhizal fungi.</title>
        <authorList>
            <person name="Lofgren L.A."/>
            <person name="Nguyen N.H."/>
            <person name="Vilgalys R."/>
            <person name="Ruytinx J."/>
            <person name="Liao H.L."/>
            <person name="Branco S."/>
            <person name="Kuo A."/>
            <person name="LaButti K."/>
            <person name="Lipzen A."/>
            <person name="Andreopoulos W."/>
            <person name="Pangilinan J."/>
            <person name="Riley R."/>
            <person name="Hundley H."/>
            <person name="Na H."/>
            <person name="Barry K."/>
            <person name="Grigoriev I.V."/>
            <person name="Stajich J.E."/>
            <person name="Kennedy P.G."/>
        </authorList>
    </citation>
    <scope>NUCLEOTIDE SEQUENCE</scope>
    <source>
        <strain evidence="1">FC423</strain>
    </source>
</reference>
<dbReference type="RefSeq" id="XP_041284882.1">
    <property type="nucleotide sequence ID" value="XM_041432096.1"/>
</dbReference>
<dbReference type="AlphaFoldDB" id="A0A9P7ERP0"/>
<dbReference type="GeneID" id="64694355"/>
<evidence type="ECO:0000313" key="2">
    <source>
        <dbReference type="Proteomes" id="UP000823399"/>
    </source>
</evidence>
<gene>
    <name evidence="1" type="ORF">F5147DRAFT_588554</name>
</gene>
<comment type="caution">
    <text evidence="1">The sequence shown here is derived from an EMBL/GenBank/DDBJ whole genome shotgun (WGS) entry which is preliminary data.</text>
</comment>
<proteinExistence type="predicted"/>
<name>A0A9P7ERP0_9AGAM</name>
<organism evidence="1 2">
    <name type="scientific">Suillus discolor</name>
    <dbReference type="NCBI Taxonomy" id="1912936"/>
    <lineage>
        <taxon>Eukaryota</taxon>
        <taxon>Fungi</taxon>
        <taxon>Dikarya</taxon>
        <taxon>Basidiomycota</taxon>
        <taxon>Agaricomycotina</taxon>
        <taxon>Agaricomycetes</taxon>
        <taxon>Agaricomycetidae</taxon>
        <taxon>Boletales</taxon>
        <taxon>Suillineae</taxon>
        <taxon>Suillaceae</taxon>
        <taxon>Suillus</taxon>
    </lineage>
</organism>
<dbReference type="OrthoDB" id="2626781at2759"/>
<dbReference type="Proteomes" id="UP000823399">
    <property type="component" value="Unassembled WGS sequence"/>
</dbReference>
<accession>A0A9P7ERP0</accession>
<dbReference type="EMBL" id="JABBWM010000147">
    <property type="protein sequence ID" value="KAG2086319.1"/>
    <property type="molecule type" value="Genomic_DNA"/>
</dbReference>
<evidence type="ECO:0000313" key="1">
    <source>
        <dbReference type="EMBL" id="KAG2086319.1"/>
    </source>
</evidence>
<sequence length="85" mass="10309">VYCVHWLRVKALMDHWKEELLLVQHEMNWTSNFFLHKAEQWIHLSITAQDTQLLGHIAYAAWQGKMYWHLYEDVMDEFRTAKSSC</sequence>